<dbReference type="PANTHER" id="PTHR42985:SF2">
    <property type="entry name" value="SODIUM-DEPENDENT MULTIVITAMIN TRANSPORTER"/>
    <property type="match status" value="1"/>
</dbReference>
<evidence type="ECO:0000256" key="4">
    <source>
        <dbReference type="ARBA" id="ARBA00022475"/>
    </source>
</evidence>
<dbReference type="PROSITE" id="PS50283">
    <property type="entry name" value="NA_SOLUT_SYMP_3"/>
    <property type="match status" value="1"/>
</dbReference>
<evidence type="ECO:0000256" key="2">
    <source>
        <dbReference type="ARBA" id="ARBA00006434"/>
    </source>
</evidence>
<evidence type="ECO:0000256" key="9">
    <source>
        <dbReference type="ARBA" id="ARBA00023136"/>
    </source>
</evidence>
<dbReference type="InterPro" id="IPR051163">
    <property type="entry name" value="Sodium:Solute_Symporter_SSF"/>
</dbReference>
<feature type="transmembrane region" description="Helical" evidence="12">
    <location>
        <begin position="73"/>
        <end position="94"/>
    </location>
</feature>
<evidence type="ECO:0000256" key="3">
    <source>
        <dbReference type="ARBA" id="ARBA00022448"/>
    </source>
</evidence>
<keyword evidence="10" id="KW-0739">Sodium transport</keyword>
<dbReference type="AlphaFoldDB" id="A0A7R9AZX2"/>
<dbReference type="PANTHER" id="PTHR42985">
    <property type="entry name" value="SODIUM-COUPLED MONOCARBOXYLATE TRANSPORTER"/>
    <property type="match status" value="1"/>
</dbReference>
<evidence type="ECO:0000256" key="12">
    <source>
        <dbReference type="SAM" id="Phobius"/>
    </source>
</evidence>
<dbReference type="GO" id="GO:0015293">
    <property type="term" value="F:symporter activity"/>
    <property type="evidence" value="ECO:0007669"/>
    <property type="project" value="TreeGrafter"/>
</dbReference>
<proteinExistence type="inferred from homology"/>
<feature type="transmembrane region" description="Helical" evidence="12">
    <location>
        <begin position="404"/>
        <end position="425"/>
    </location>
</feature>
<evidence type="ECO:0000256" key="6">
    <source>
        <dbReference type="ARBA" id="ARBA00022989"/>
    </source>
</evidence>
<evidence type="ECO:0000256" key="5">
    <source>
        <dbReference type="ARBA" id="ARBA00022692"/>
    </source>
</evidence>
<dbReference type="Pfam" id="PF00474">
    <property type="entry name" value="SSF"/>
    <property type="match status" value="1"/>
</dbReference>
<evidence type="ECO:0000256" key="7">
    <source>
        <dbReference type="ARBA" id="ARBA00023053"/>
    </source>
</evidence>
<protein>
    <recommendedName>
        <fullName evidence="14">Sodium-coupled monocarboxylate transporter 2</fullName>
    </recommendedName>
</protein>
<sequence>MQGIHTIMRAIFLFQGGLKAAILADVMQGLTMIFCSVVIIIQGTLNVGVSAVVNVPRDEGRLKFFDFNTDPTIRVTTLSALFGQLFMSLSIFGCQQNFVQRYCSMKSQKTVTQTLLANIPVITVLFSLSWVAGMVIFANYVNCDPLSLGYINKIDEIVPFFVEDQFTYLPGFLGLFMASLFNGALSECADSFSSSIDSAKKVKPIAYLLFQSCGLQPELLGHGCIYGLVIMGVSFGVGLLSGVIESSMLMTSATSGPLLGVFVLAMLFPCANWKNVTDPPRAHIGKDFEDNDYDEKGASSGMIIGHVITLWITFGGLTVDKAPVTMLPLSVDGCTNDSYSHIMAAASPLIYAQSPVEWSNHSLAEYPLYVYNLTQEVLQDQPEVVAAVPENPLDILSKMYSITYMYYSLIGCGITLFVGILVSYLTGTNEDDAYDVKLIHPLALRISSWFPGRQRKYVSDRITSPEKHRESSAVPETLLVHNEVKTNAKPHPCEFPSEGRYRVLQEPFTIYTTEKCLAESITSGDDTAVSWKACAAHATTLLLPLDVLRNTTPLDGLHINSVIGTCNLLEPETSYLPLPGSPSEHTMLTCLIASRFQSKQHVRVSRLCGVGCSQLGMYKVEWGTVSVSEFTICLVSGDENP</sequence>
<feature type="transmembrane region" description="Helical" evidence="12">
    <location>
        <begin position="31"/>
        <end position="53"/>
    </location>
</feature>
<evidence type="ECO:0000256" key="1">
    <source>
        <dbReference type="ARBA" id="ARBA00004651"/>
    </source>
</evidence>
<feature type="transmembrane region" description="Helical" evidence="12">
    <location>
        <begin position="115"/>
        <end position="138"/>
    </location>
</feature>
<feature type="transmembrane region" description="Helical" evidence="12">
    <location>
        <begin position="250"/>
        <end position="271"/>
    </location>
</feature>
<dbReference type="EMBL" id="OC003779">
    <property type="protein sequence ID" value="CAD7263702.1"/>
    <property type="molecule type" value="Genomic_DNA"/>
</dbReference>
<dbReference type="Gene3D" id="1.20.1730.10">
    <property type="entry name" value="Sodium/glucose cotransporter"/>
    <property type="match status" value="1"/>
</dbReference>
<dbReference type="GO" id="GO:0006814">
    <property type="term" value="P:sodium ion transport"/>
    <property type="evidence" value="ECO:0007669"/>
    <property type="project" value="UniProtKB-KW"/>
</dbReference>
<keyword evidence="6 12" id="KW-1133">Transmembrane helix</keyword>
<organism evidence="13">
    <name type="scientific">Timema shepardi</name>
    <name type="common">Walking stick</name>
    <dbReference type="NCBI Taxonomy" id="629360"/>
    <lineage>
        <taxon>Eukaryota</taxon>
        <taxon>Metazoa</taxon>
        <taxon>Ecdysozoa</taxon>
        <taxon>Arthropoda</taxon>
        <taxon>Hexapoda</taxon>
        <taxon>Insecta</taxon>
        <taxon>Pterygota</taxon>
        <taxon>Neoptera</taxon>
        <taxon>Polyneoptera</taxon>
        <taxon>Phasmatodea</taxon>
        <taxon>Timematodea</taxon>
        <taxon>Timematoidea</taxon>
        <taxon>Timematidae</taxon>
        <taxon>Timema</taxon>
    </lineage>
</organism>
<reference evidence="13" key="1">
    <citation type="submission" date="2020-11" db="EMBL/GenBank/DDBJ databases">
        <authorList>
            <person name="Tran Van P."/>
        </authorList>
    </citation>
    <scope>NUCLEOTIDE SEQUENCE</scope>
</reference>
<evidence type="ECO:0000313" key="13">
    <source>
        <dbReference type="EMBL" id="CAD7263702.1"/>
    </source>
</evidence>
<dbReference type="InterPro" id="IPR001734">
    <property type="entry name" value="Na/solute_symporter"/>
</dbReference>
<keyword evidence="9 12" id="KW-0472">Membrane</keyword>
<evidence type="ECO:0000256" key="10">
    <source>
        <dbReference type="ARBA" id="ARBA00023201"/>
    </source>
</evidence>
<gene>
    <name evidence="13" type="ORF">TSIB3V08_LOCUS7773</name>
</gene>
<keyword evidence="5 12" id="KW-0812">Transmembrane</keyword>
<keyword evidence="7" id="KW-0915">Sodium</keyword>
<dbReference type="InterPro" id="IPR038377">
    <property type="entry name" value="Na/Glc_symporter_sf"/>
</dbReference>
<evidence type="ECO:0000256" key="11">
    <source>
        <dbReference type="RuleBase" id="RU362091"/>
    </source>
</evidence>
<dbReference type="GO" id="GO:0005886">
    <property type="term" value="C:plasma membrane"/>
    <property type="evidence" value="ECO:0007669"/>
    <property type="project" value="UniProtKB-SubCell"/>
</dbReference>
<feature type="transmembrane region" description="Helical" evidence="12">
    <location>
        <begin position="224"/>
        <end position="244"/>
    </location>
</feature>
<keyword evidence="3" id="KW-0813">Transport</keyword>
<comment type="subcellular location">
    <subcellularLocation>
        <location evidence="1">Cell membrane</location>
        <topology evidence="1">Multi-pass membrane protein</topology>
    </subcellularLocation>
</comment>
<accession>A0A7R9AZX2</accession>
<evidence type="ECO:0000256" key="8">
    <source>
        <dbReference type="ARBA" id="ARBA00023065"/>
    </source>
</evidence>
<name>A0A7R9AZX2_TIMSH</name>
<keyword evidence="4" id="KW-1003">Cell membrane</keyword>
<evidence type="ECO:0008006" key="14">
    <source>
        <dbReference type="Google" id="ProtNLM"/>
    </source>
</evidence>
<keyword evidence="8" id="KW-0406">Ion transport</keyword>
<feature type="transmembrane region" description="Helical" evidence="12">
    <location>
        <begin position="166"/>
        <end position="185"/>
    </location>
</feature>
<comment type="similarity">
    <text evidence="2 11">Belongs to the sodium:solute symporter (SSF) (TC 2.A.21) family.</text>
</comment>